<dbReference type="EMBL" id="JAHXZI010000006">
    <property type="protein sequence ID" value="MBW6434832.1"/>
    <property type="molecule type" value="Genomic_DNA"/>
</dbReference>
<sequence length="730" mass="80414">MPTEDLRDFLALLRDAAGRRENRRLSFRVIGERAGGRAYSHVADVFKGRKAPGDDVLEDILRALGAGPADREKAFRLARESVRPPKRRTARPRMLPRAFSAFAGRADAMRQITEAVARQRIVVISGMGGMGKTCLAVRWAKDHSRRFRSGVLYADLHGFDREKPELPESVVEAFLTALGAVVPADPRRAAILYRKLTGPGMLVVLDNAAHAGQVRALLPGDGATVLITSRDRMGDLEVREHAYPLVLRPMSVAESTDSLQVRLSRTRMAGQQAAVATLIEACAGLPLALGIVGARLEAHPGEPLTTVAAQLARRSDRLDVLDGLRTVISWSDRFDPATRRAMCLLSAAPPVLVGLGGAAALFGLPPRGSRLVLREFERAGLVHRDAAGRYGMHEHVRLYYEESTGEVDPAVRRLVRYYLHSAYAGQRLLSPARPEITIEPLPEHVAVERMEEEQGALAWFDAEKSTLPVVQRAAADLGWHAEVWQLAWCMDDYLYRRGTVESHERMWRLGLTAAERTEDRDVIALAELCLGRIGGIGARDHLRRALDLIRPGDLVHRALAHRALSLQLEHENRREALHHAIAALRLFRTLPDPRWSAVQLNAIGEMLAALGHPGAGRRCCLRALEAHRRLGNDNGVAATEDGLGTVEMAAGRPAAARRHYEKAIDLYERLGNISSLANTTARLGDLLITMPGGSEEAVRRWGAAHDLFRSQGRLLEASLMREKVHRSPVL</sequence>
<organism evidence="1 2">
    <name type="scientific">Actinoplanes hulinensis</name>
    <dbReference type="NCBI Taxonomy" id="1144547"/>
    <lineage>
        <taxon>Bacteria</taxon>
        <taxon>Bacillati</taxon>
        <taxon>Actinomycetota</taxon>
        <taxon>Actinomycetes</taxon>
        <taxon>Micromonosporales</taxon>
        <taxon>Micromonosporaceae</taxon>
        <taxon>Actinoplanes</taxon>
    </lineage>
</organism>
<dbReference type="RefSeq" id="WP_220144287.1">
    <property type="nucleotide sequence ID" value="NZ_JAHXZI010000006.1"/>
</dbReference>
<dbReference type="PANTHER" id="PTHR47691:SF3">
    <property type="entry name" value="HTH-TYPE TRANSCRIPTIONAL REGULATOR RV0890C-RELATED"/>
    <property type="match status" value="1"/>
</dbReference>
<reference evidence="1 2" key="1">
    <citation type="journal article" date="2013" name="Antonie Van Leeuwenhoek">
        <title>Actinoplanes hulinensis sp. nov., a novel actinomycete isolated from soybean root (Glycine max (L.) Merr).</title>
        <authorList>
            <person name="Shen Y."/>
            <person name="Liu C."/>
            <person name="Wang X."/>
            <person name="Zhao J."/>
            <person name="Jia F."/>
            <person name="Zhang Y."/>
            <person name="Wang L."/>
            <person name="Yang D."/>
            <person name="Xiang W."/>
        </authorList>
    </citation>
    <scope>NUCLEOTIDE SEQUENCE [LARGE SCALE GENOMIC DNA]</scope>
    <source>
        <strain evidence="1 2">NEAU-M9</strain>
    </source>
</reference>
<proteinExistence type="predicted"/>
<dbReference type="InterPro" id="IPR011990">
    <property type="entry name" value="TPR-like_helical_dom_sf"/>
</dbReference>
<gene>
    <name evidence="1" type="ORF">KZ829_13900</name>
</gene>
<dbReference type="Gene3D" id="3.40.50.300">
    <property type="entry name" value="P-loop containing nucleotide triphosphate hydrolases"/>
    <property type="match status" value="1"/>
</dbReference>
<dbReference type="SUPFAM" id="SSF52540">
    <property type="entry name" value="P-loop containing nucleoside triphosphate hydrolases"/>
    <property type="match status" value="1"/>
</dbReference>
<dbReference type="SUPFAM" id="SSF48452">
    <property type="entry name" value="TPR-like"/>
    <property type="match status" value="1"/>
</dbReference>
<dbReference type="Proteomes" id="UP001519863">
    <property type="component" value="Unassembled WGS sequence"/>
</dbReference>
<dbReference type="InterPro" id="IPR027417">
    <property type="entry name" value="P-loop_NTPase"/>
</dbReference>
<accession>A0ABS7B1T9</accession>
<evidence type="ECO:0000313" key="1">
    <source>
        <dbReference type="EMBL" id="MBW6434832.1"/>
    </source>
</evidence>
<dbReference type="Pfam" id="PF13424">
    <property type="entry name" value="TPR_12"/>
    <property type="match status" value="1"/>
</dbReference>
<dbReference type="Gene3D" id="1.25.40.10">
    <property type="entry name" value="Tetratricopeptide repeat domain"/>
    <property type="match status" value="1"/>
</dbReference>
<comment type="caution">
    <text evidence="1">The sequence shown here is derived from an EMBL/GenBank/DDBJ whole genome shotgun (WGS) entry which is preliminary data.</text>
</comment>
<dbReference type="PANTHER" id="PTHR47691">
    <property type="entry name" value="REGULATOR-RELATED"/>
    <property type="match status" value="1"/>
</dbReference>
<keyword evidence="2" id="KW-1185">Reference proteome</keyword>
<evidence type="ECO:0000313" key="2">
    <source>
        <dbReference type="Proteomes" id="UP001519863"/>
    </source>
</evidence>
<protein>
    <submittedName>
        <fullName evidence="1">Tetratricopeptide repeat protein</fullName>
    </submittedName>
</protein>
<name>A0ABS7B1T9_9ACTN</name>
<dbReference type="PRINTS" id="PR00364">
    <property type="entry name" value="DISEASERSIST"/>
</dbReference>